<name>A0A8J9VQ66_9NEOP</name>
<dbReference type="AlphaFoldDB" id="A0A8J9VQ66"/>
<dbReference type="GO" id="GO:0006281">
    <property type="term" value="P:DNA repair"/>
    <property type="evidence" value="ECO:0007669"/>
    <property type="project" value="UniProtKB-ARBA"/>
</dbReference>
<dbReference type="SUPFAM" id="SSF52980">
    <property type="entry name" value="Restriction endonuclease-like"/>
    <property type="match status" value="1"/>
</dbReference>
<dbReference type="OrthoDB" id="261614at2759"/>
<gene>
    <name evidence="2" type="ORF">BINO364_LOCUS16269</name>
</gene>
<feature type="domain" description="YqaJ viral recombinase" evidence="1">
    <location>
        <begin position="223"/>
        <end position="322"/>
    </location>
</feature>
<dbReference type="Pfam" id="PF09588">
    <property type="entry name" value="YqaJ"/>
    <property type="match status" value="1"/>
</dbReference>
<dbReference type="InterPro" id="IPR019080">
    <property type="entry name" value="YqaJ_viral_recombinase"/>
</dbReference>
<evidence type="ECO:0000313" key="3">
    <source>
        <dbReference type="Proteomes" id="UP000838878"/>
    </source>
</evidence>
<reference evidence="2" key="1">
    <citation type="submission" date="2021-12" db="EMBL/GenBank/DDBJ databases">
        <authorList>
            <person name="Martin H S."/>
        </authorList>
    </citation>
    <scope>NUCLEOTIDE SEQUENCE</scope>
</reference>
<evidence type="ECO:0000259" key="1">
    <source>
        <dbReference type="Pfam" id="PF09588"/>
    </source>
</evidence>
<proteinExistence type="predicted"/>
<dbReference type="Proteomes" id="UP000838878">
    <property type="component" value="Chromosome 9"/>
</dbReference>
<dbReference type="Gene3D" id="3.90.320.10">
    <property type="match status" value="1"/>
</dbReference>
<dbReference type="PANTHER" id="PTHR39953">
    <property type="entry name" value="RE54151P"/>
    <property type="match status" value="1"/>
</dbReference>
<dbReference type="InterPro" id="IPR011335">
    <property type="entry name" value="Restrct_endonuc-II-like"/>
</dbReference>
<accession>A0A8J9VQ66</accession>
<dbReference type="InterPro" id="IPR011604">
    <property type="entry name" value="PDDEXK-like_dom_sf"/>
</dbReference>
<dbReference type="PANTHER" id="PTHR39953:SF1">
    <property type="entry name" value="RE54151P"/>
    <property type="match status" value="1"/>
</dbReference>
<dbReference type="EMBL" id="OV170229">
    <property type="protein sequence ID" value="CAH0731390.1"/>
    <property type="molecule type" value="Genomic_DNA"/>
</dbReference>
<protein>
    <recommendedName>
        <fullName evidence="1">YqaJ viral recombinase domain-containing protein</fullName>
    </recommendedName>
</protein>
<keyword evidence="3" id="KW-1185">Reference proteome</keyword>
<feature type="non-terminal residue" evidence="2">
    <location>
        <position position="348"/>
    </location>
</feature>
<evidence type="ECO:0000313" key="2">
    <source>
        <dbReference type="EMBL" id="CAH0731390.1"/>
    </source>
</evidence>
<organism evidence="2 3">
    <name type="scientific">Brenthis ino</name>
    <name type="common">lesser marbled fritillary</name>
    <dbReference type="NCBI Taxonomy" id="405034"/>
    <lineage>
        <taxon>Eukaryota</taxon>
        <taxon>Metazoa</taxon>
        <taxon>Ecdysozoa</taxon>
        <taxon>Arthropoda</taxon>
        <taxon>Hexapoda</taxon>
        <taxon>Insecta</taxon>
        <taxon>Pterygota</taxon>
        <taxon>Neoptera</taxon>
        <taxon>Endopterygota</taxon>
        <taxon>Lepidoptera</taxon>
        <taxon>Glossata</taxon>
        <taxon>Ditrysia</taxon>
        <taxon>Papilionoidea</taxon>
        <taxon>Nymphalidae</taxon>
        <taxon>Heliconiinae</taxon>
        <taxon>Argynnini</taxon>
        <taxon>Brenthis</taxon>
    </lineage>
</organism>
<dbReference type="CDD" id="cd22343">
    <property type="entry name" value="PDDEXK_lambda_exonuclease-like"/>
    <property type="match status" value="1"/>
</dbReference>
<sequence length="348" mass="39596">MYRQMSLSECEKMTSSRQSYGDDAIGYVQLKREASLCVIRCKICPEHKVRQQPYSVSMVINEHEGLVQSVQCDDCPASQGCCKHAVAFLMWTHRRSEEPSCTATECYLKKSKLSKVGSTLKYMKIKDIGSGNSSLSTQEDKSVLCEFLEESKKRKLQNCQILKHQPDHEFNIIQLLSLHYLSYRFNLENDCNKFMHKLYSVFTEQNIRDVEKLTREQHKSSAWHELRYARITASKAYDVTRCTTSDGSLIATLMGAKVPDTVAMKRGRKLEDFVKTQLKKQVGEILQCGLFICQEYPMIAASPDGILNGDTVIEIKCPMSEKSCKKISFKRPSHCQVLCTSTAADAFN</sequence>